<organism evidence="2 3">
    <name type="scientific">Gulbenkiania indica</name>
    <dbReference type="NCBI Taxonomy" id="375574"/>
    <lineage>
        <taxon>Bacteria</taxon>
        <taxon>Pseudomonadati</taxon>
        <taxon>Pseudomonadota</taxon>
        <taxon>Betaproteobacteria</taxon>
        <taxon>Neisseriales</taxon>
        <taxon>Chromobacteriaceae</taxon>
        <taxon>Gulbenkiania</taxon>
    </lineage>
</organism>
<reference evidence="3" key="1">
    <citation type="submission" date="2015-08" db="EMBL/GenBank/DDBJ databases">
        <authorList>
            <person name="Varghese N."/>
        </authorList>
    </citation>
    <scope>NUCLEOTIDE SEQUENCE [LARGE SCALE GENOMIC DNA]</scope>
    <source>
        <strain evidence="3">DSM 17901</strain>
    </source>
</reference>
<proteinExistence type="predicted"/>
<evidence type="ECO:0000313" key="3">
    <source>
        <dbReference type="Proteomes" id="UP000243535"/>
    </source>
</evidence>
<feature type="signal peptide" evidence="1">
    <location>
        <begin position="1"/>
        <end position="23"/>
    </location>
</feature>
<gene>
    <name evidence="2" type="ORF">Ga0061063_0324</name>
</gene>
<dbReference type="RefSeq" id="WP_132098107.1">
    <property type="nucleotide sequence ID" value="NZ_CYHA01000001.1"/>
</dbReference>
<protein>
    <recommendedName>
        <fullName evidence="4">DUF4124 domain-containing protein</fullName>
    </recommendedName>
</protein>
<name>A0A0K6GS68_9NEIS</name>
<sequence>MHVVLMRAAVGLLCCLGISMAQADVLRCRNDRTGEILFGDAARCPDGYTLQSRRPIVPAPPRPEPEKLYRRPLPDRTVVIVDGDSTYRLPRERALPRTDCEVLRGQRDALAYRLNNNLPIDNGLQRLRDVQASMHSNGCRAYAQ</sequence>
<keyword evidence="1" id="KW-0732">Signal</keyword>
<keyword evidence="3" id="KW-1185">Reference proteome</keyword>
<feature type="chain" id="PRO_5005503426" description="DUF4124 domain-containing protein" evidence="1">
    <location>
        <begin position="24"/>
        <end position="144"/>
    </location>
</feature>
<dbReference type="STRING" id="375574.GCA_001418035_00124"/>
<dbReference type="EMBL" id="CYHA01000001">
    <property type="protein sequence ID" value="CUA81482.1"/>
    <property type="molecule type" value="Genomic_DNA"/>
</dbReference>
<evidence type="ECO:0000313" key="2">
    <source>
        <dbReference type="EMBL" id="CUA81482.1"/>
    </source>
</evidence>
<dbReference type="AlphaFoldDB" id="A0A0K6GS68"/>
<evidence type="ECO:0000256" key="1">
    <source>
        <dbReference type="SAM" id="SignalP"/>
    </source>
</evidence>
<dbReference type="Proteomes" id="UP000243535">
    <property type="component" value="Unassembled WGS sequence"/>
</dbReference>
<accession>A0A0K6GS68</accession>
<evidence type="ECO:0008006" key="4">
    <source>
        <dbReference type="Google" id="ProtNLM"/>
    </source>
</evidence>